<accession>A0A0C3PLC9</accession>
<evidence type="ECO:0000256" key="3">
    <source>
        <dbReference type="ARBA" id="ARBA00022833"/>
    </source>
</evidence>
<dbReference type="PROSITE" id="PS50157">
    <property type="entry name" value="ZINC_FINGER_C2H2_2"/>
    <property type="match status" value="2"/>
</dbReference>
<evidence type="ECO:0000256" key="4">
    <source>
        <dbReference type="PROSITE-ProRule" id="PRU00042"/>
    </source>
</evidence>
<feature type="compositionally biased region" description="Polar residues" evidence="5">
    <location>
        <begin position="151"/>
        <end position="180"/>
    </location>
</feature>
<sequence>MTANSIPSIRISPETDGYQLPSLHYPPSNSETTSMRAVATPSISQSSEAFDPHPYNTLALDDFIITGIYDPPQKDDCDYSSSPFLPDDGEATNSQPVSFDMESLGSELYAFRYISGPAGTQPIPAGTMDNTFLLPSPSSPPSSYHGSQSPASVYSELSSSDVEYTSPASSVPPDESSTYHGSPFYADHYGPPCSGHHHTSSKSVATRDLILPPRVPGHHRSHSAPSISRGRIATPAMLDANARRRVHDAQFTCGECHQTFTAQFSLKRHQRSHTGERLFQCSIPGCGQKFFNSSDCKRHEKSKKRHPNLA</sequence>
<dbReference type="InterPro" id="IPR013087">
    <property type="entry name" value="Znf_C2H2_type"/>
</dbReference>
<dbReference type="PANTHER" id="PTHR23235">
    <property type="entry name" value="KRUEPPEL-LIKE TRANSCRIPTION FACTOR"/>
    <property type="match status" value="1"/>
</dbReference>
<evidence type="ECO:0000259" key="6">
    <source>
        <dbReference type="PROSITE" id="PS50157"/>
    </source>
</evidence>
<dbReference type="SUPFAM" id="SSF57667">
    <property type="entry name" value="beta-beta-alpha zinc fingers"/>
    <property type="match status" value="1"/>
</dbReference>
<gene>
    <name evidence="7" type="ORF">M404DRAFT_991794</name>
</gene>
<dbReference type="EMBL" id="KN831944">
    <property type="protein sequence ID" value="KIO15095.1"/>
    <property type="molecule type" value="Genomic_DNA"/>
</dbReference>
<feature type="compositionally biased region" description="Polar residues" evidence="5">
    <location>
        <begin position="27"/>
        <end position="48"/>
    </location>
</feature>
<dbReference type="InterPro" id="IPR036236">
    <property type="entry name" value="Znf_C2H2_sf"/>
</dbReference>
<dbReference type="InParanoid" id="A0A0C3PLC9"/>
<evidence type="ECO:0000313" key="7">
    <source>
        <dbReference type="EMBL" id="KIO15095.1"/>
    </source>
</evidence>
<feature type="domain" description="C2H2-type" evidence="6">
    <location>
        <begin position="251"/>
        <end position="278"/>
    </location>
</feature>
<dbReference type="GO" id="GO:0008270">
    <property type="term" value="F:zinc ion binding"/>
    <property type="evidence" value="ECO:0007669"/>
    <property type="project" value="UniProtKB-KW"/>
</dbReference>
<feature type="domain" description="C2H2-type" evidence="6">
    <location>
        <begin position="279"/>
        <end position="310"/>
    </location>
</feature>
<dbReference type="AlphaFoldDB" id="A0A0C3PLC9"/>
<keyword evidence="8" id="KW-1185">Reference proteome</keyword>
<keyword evidence="3" id="KW-0862">Zinc</keyword>
<keyword evidence="1" id="KW-0479">Metal-binding</keyword>
<dbReference type="GO" id="GO:0000978">
    <property type="term" value="F:RNA polymerase II cis-regulatory region sequence-specific DNA binding"/>
    <property type="evidence" value="ECO:0007669"/>
    <property type="project" value="TreeGrafter"/>
</dbReference>
<feature type="region of interest" description="Disordered" evidence="5">
    <location>
        <begin position="75"/>
        <end position="97"/>
    </location>
</feature>
<dbReference type="GO" id="GO:0000981">
    <property type="term" value="F:DNA-binding transcription factor activity, RNA polymerase II-specific"/>
    <property type="evidence" value="ECO:0007669"/>
    <property type="project" value="TreeGrafter"/>
</dbReference>
<dbReference type="HOGENOM" id="CLU_900512_0_0_1"/>
<feature type="region of interest" description="Disordered" evidence="5">
    <location>
        <begin position="1"/>
        <end position="50"/>
    </location>
</feature>
<dbReference type="SMART" id="SM00355">
    <property type="entry name" value="ZnF_C2H2"/>
    <property type="match status" value="2"/>
</dbReference>
<name>A0A0C3PLC9_PISTI</name>
<evidence type="ECO:0000256" key="2">
    <source>
        <dbReference type="ARBA" id="ARBA00022771"/>
    </source>
</evidence>
<dbReference type="Proteomes" id="UP000054217">
    <property type="component" value="Unassembled WGS sequence"/>
</dbReference>
<dbReference type="OrthoDB" id="6077919at2759"/>
<reference evidence="7 8" key="1">
    <citation type="submission" date="2014-04" db="EMBL/GenBank/DDBJ databases">
        <authorList>
            <consortium name="DOE Joint Genome Institute"/>
            <person name="Kuo A."/>
            <person name="Kohler A."/>
            <person name="Costa M.D."/>
            <person name="Nagy L.G."/>
            <person name="Floudas D."/>
            <person name="Copeland A."/>
            <person name="Barry K.W."/>
            <person name="Cichocki N."/>
            <person name="Veneault-Fourrey C."/>
            <person name="LaButti K."/>
            <person name="Lindquist E.A."/>
            <person name="Lipzen A."/>
            <person name="Lundell T."/>
            <person name="Morin E."/>
            <person name="Murat C."/>
            <person name="Sun H."/>
            <person name="Tunlid A."/>
            <person name="Henrissat B."/>
            <person name="Grigoriev I.V."/>
            <person name="Hibbett D.S."/>
            <person name="Martin F."/>
            <person name="Nordberg H.P."/>
            <person name="Cantor M.N."/>
            <person name="Hua S.X."/>
        </authorList>
    </citation>
    <scope>NUCLEOTIDE SEQUENCE [LARGE SCALE GENOMIC DNA]</scope>
    <source>
        <strain evidence="7 8">Marx 270</strain>
    </source>
</reference>
<dbReference type="Gene3D" id="3.30.160.60">
    <property type="entry name" value="Classic Zinc Finger"/>
    <property type="match status" value="2"/>
</dbReference>
<keyword evidence="2 4" id="KW-0863">Zinc-finger</keyword>
<feature type="compositionally biased region" description="Low complexity" evidence="5">
    <location>
        <begin position="141"/>
        <end position="150"/>
    </location>
</feature>
<evidence type="ECO:0000313" key="8">
    <source>
        <dbReference type="Proteomes" id="UP000054217"/>
    </source>
</evidence>
<dbReference type="STRING" id="870435.A0A0C3PLC9"/>
<dbReference type="PROSITE" id="PS00028">
    <property type="entry name" value="ZINC_FINGER_C2H2_1"/>
    <property type="match status" value="1"/>
</dbReference>
<evidence type="ECO:0000256" key="1">
    <source>
        <dbReference type="ARBA" id="ARBA00022723"/>
    </source>
</evidence>
<evidence type="ECO:0000256" key="5">
    <source>
        <dbReference type="SAM" id="MobiDB-lite"/>
    </source>
</evidence>
<proteinExistence type="predicted"/>
<reference evidence="8" key="2">
    <citation type="submission" date="2015-01" db="EMBL/GenBank/DDBJ databases">
        <title>Evolutionary Origins and Diversification of the Mycorrhizal Mutualists.</title>
        <authorList>
            <consortium name="DOE Joint Genome Institute"/>
            <consortium name="Mycorrhizal Genomics Consortium"/>
            <person name="Kohler A."/>
            <person name="Kuo A."/>
            <person name="Nagy L.G."/>
            <person name="Floudas D."/>
            <person name="Copeland A."/>
            <person name="Barry K.W."/>
            <person name="Cichocki N."/>
            <person name="Veneault-Fourrey C."/>
            <person name="LaButti K."/>
            <person name="Lindquist E.A."/>
            <person name="Lipzen A."/>
            <person name="Lundell T."/>
            <person name="Morin E."/>
            <person name="Murat C."/>
            <person name="Riley R."/>
            <person name="Ohm R."/>
            <person name="Sun H."/>
            <person name="Tunlid A."/>
            <person name="Henrissat B."/>
            <person name="Grigoriev I.V."/>
            <person name="Hibbett D.S."/>
            <person name="Martin F."/>
        </authorList>
    </citation>
    <scope>NUCLEOTIDE SEQUENCE [LARGE SCALE GENOMIC DNA]</scope>
    <source>
        <strain evidence="8">Marx 270</strain>
    </source>
</reference>
<feature type="region of interest" description="Disordered" evidence="5">
    <location>
        <begin position="122"/>
        <end position="183"/>
    </location>
</feature>
<protein>
    <recommendedName>
        <fullName evidence="6">C2H2-type domain-containing protein</fullName>
    </recommendedName>
</protein>
<organism evidence="7 8">
    <name type="scientific">Pisolithus tinctorius Marx 270</name>
    <dbReference type="NCBI Taxonomy" id="870435"/>
    <lineage>
        <taxon>Eukaryota</taxon>
        <taxon>Fungi</taxon>
        <taxon>Dikarya</taxon>
        <taxon>Basidiomycota</taxon>
        <taxon>Agaricomycotina</taxon>
        <taxon>Agaricomycetes</taxon>
        <taxon>Agaricomycetidae</taxon>
        <taxon>Boletales</taxon>
        <taxon>Sclerodermatineae</taxon>
        <taxon>Pisolithaceae</taxon>
        <taxon>Pisolithus</taxon>
    </lineage>
</organism>
<dbReference type="PANTHER" id="PTHR23235:SF120">
    <property type="entry name" value="KRUPPEL-LIKE FACTOR 15"/>
    <property type="match status" value="1"/>
</dbReference>